<proteinExistence type="predicted"/>
<dbReference type="Proteomes" id="UP000293865">
    <property type="component" value="Unassembled WGS sequence"/>
</dbReference>
<sequence length="118" mass="12779">MYGIPVGETFAFIEGRVLEQLCFGRHELVLNFDDGLSITVEGALGITLAGAGESVVDDALDIASVLVGLISDTVTASEVNDPRSLSMRFAQGHIVRLIDSSERYESFQIRHGDRLIVV</sequence>
<keyword evidence="2" id="KW-1185">Reference proteome</keyword>
<protein>
    <submittedName>
        <fullName evidence="1">Uncharacterized protein</fullName>
    </submittedName>
</protein>
<dbReference type="Pfam" id="PF19686">
    <property type="entry name" value="DUF6188"/>
    <property type="match status" value="1"/>
</dbReference>
<evidence type="ECO:0000313" key="2">
    <source>
        <dbReference type="Proteomes" id="UP000293865"/>
    </source>
</evidence>
<dbReference type="AlphaFoldDB" id="A0A4Q2L359"/>
<organism evidence="1 2">
    <name type="scientific">Agromyces albus</name>
    <dbReference type="NCBI Taxonomy" id="205332"/>
    <lineage>
        <taxon>Bacteria</taxon>
        <taxon>Bacillati</taxon>
        <taxon>Actinomycetota</taxon>
        <taxon>Actinomycetes</taxon>
        <taxon>Micrococcales</taxon>
        <taxon>Microbacteriaceae</taxon>
        <taxon>Agromyces</taxon>
    </lineage>
</organism>
<evidence type="ECO:0000313" key="1">
    <source>
        <dbReference type="EMBL" id="RXZ71877.1"/>
    </source>
</evidence>
<dbReference type="InterPro" id="IPR046179">
    <property type="entry name" value="DUF6188"/>
</dbReference>
<reference evidence="1 2" key="1">
    <citation type="submission" date="2019-01" db="EMBL/GenBank/DDBJ databases">
        <title>Agromyces.</title>
        <authorList>
            <person name="Li J."/>
        </authorList>
    </citation>
    <scope>NUCLEOTIDE SEQUENCE [LARGE SCALE GENOMIC DNA]</scope>
    <source>
        <strain evidence="1 2">DSM 15934</strain>
    </source>
</reference>
<accession>A0A4Q2L359</accession>
<comment type="caution">
    <text evidence="1">The sequence shown here is derived from an EMBL/GenBank/DDBJ whole genome shotgun (WGS) entry which is preliminary data.</text>
</comment>
<dbReference type="RefSeq" id="WP_129520184.1">
    <property type="nucleotide sequence ID" value="NZ_SDPN01000009.1"/>
</dbReference>
<name>A0A4Q2L359_9MICO</name>
<gene>
    <name evidence="1" type="ORF">ESP51_07035</name>
</gene>
<dbReference type="OrthoDB" id="4763778at2"/>
<dbReference type="EMBL" id="SDPN01000009">
    <property type="protein sequence ID" value="RXZ71877.1"/>
    <property type="molecule type" value="Genomic_DNA"/>
</dbReference>